<dbReference type="Pfam" id="PF11028">
    <property type="entry name" value="TMEM260-like"/>
    <property type="match status" value="1"/>
</dbReference>
<comment type="caution">
    <text evidence="3">The sequence shown here is derived from an EMBL/GenBank/DDBJ whole genome shotgun (WGS) entry which is preliminary data.</text>
</comment>
<organism evidence="3 4">
    <name type="scientific">Porphyromonas endodontalis (strain ATCC 35406 / DSM 24491 / JCM 8526 / CCUG 16442 / BCRC 14492 / NCTC 13058 / HG 370)</name>
    <name type="common">Bacteroides endodontalis</name>
    <dbReference type="NCBI Taxonomy" id="553175"/>
    <lineage>
        <taxon>Bacteria</taxon>
        <taxon>Pseudomonadati</taxon>
        <taxon>Bacteroidota</taxon>
        <taxon>Bacteroidia</taxon>
        <taxon>Bacteroidales</taxon>
        <taxon>Porphyromonadaceae</taxon>
        <taxon>Porphyromonas</taxon>
    </lineage>
</organism>
<name>C3J8Y6_POREA</name>
<feature type="transmembrane region" description="Helical" evidence="2">
    <location>
        <begin position="269"/>
        <end position="291"/>
    </location>
</feature>
<feature type="transmembrane region" description="Helical" evidence="2">
    <location>
        <begin position="349"/>
        <end position="369"/>
    </location>
</feature>
<evidence type="ECO:0000256" key="2">
    <source>
        <dbReference type="SAM" id="Phobius"/>
    </source>
</evidence>
<keyword evidence="2" id="KW-1133">Transmembrane helix</keyword>
<keyword evidence="4" id="KW-1185">Reference proteome</keyword>
<feature type="transmembrane region" description="Helical" evidence="2">
    <location>
        <begin position="230"/>
        <end position="249"/>
    </location>
</feature>
<protein>
    <recommendedName>
        <fullName evidence="5">DUF2723 domain-containing protein</fullName>
    </recommendedName>
</protein>
<dbReference type="PANTHER" id="PTHR16214:SF3">
    <property type="entry name" value="TRANSMEMBRANE PROTEIN 260"/>
    <property type="match status" value="1"/>
</dbReference>
<feature type="transmembrane region" description="Helical" evidence="2">
    <location>
        <begin position="612"/>
        <end position="635"/>
    </location>
</feature>
<dbReference type="AlphaFoldDB" id="C3J8Y6"/>
<feature type="region of interest" description="Disordered" evidence="1">
    <location>
        <begin position="1068"/>
        <end position="1096"/>
    </location>
</feature>
<accession>C3J8Y6</accession>
<evidence type="ECO:0000256" key="1">
    <source>
        <dbReference type="SAM" id="MobiDB-lite"/>
    </source>
</evidence>
<dbReference type="InterPro" id="IPR052724">
    <property type="entry name" value="GT117_domain-containing"/>
</dbReference>
<feature type="transmembrane region" description="Helical" evidence="2">
    <location>
        <begin position="158"/>
        <end position="176"/>
    </location>
</feature>
<dbReference type="Proteomes" id="UP000004295">
    <property type="component" value="Unassembled WGS sequence"/>
</dbReference>
<feature type="transmembrane region" description="Helical" evidence="2">
    <location>
        <begin position="78"/>
        <end position="99"/>
    </location>
</feature>
<sequence length="1096" mass="123233">MEWKSFRKINCALGWLTFAIAAIVYLLTIGPSASLWDCAEFIVTVRNLEVGHPPGAPFFMLVYNLATQVTSDPMKVGLICNAVSALLSAFTILFLYWTITHLVRRLIAPGVRTGFTSDGKPAHLTKAQSIAIFASGVAGALVYTFSDTFWFSAVEAEVYAFSSFFTALVFWLMLEWEERAEKPESDRWLVLIAYFMGLGIGVHLLNLLCIPAMALIYYYKRTKNPSMKGAIGAVLLSFVLIVVMMYGIIQGSVKLGAAFDLFAVNTLGLGFNSGFLFYVVLLLGVLAWSAWEFYRGKNERRSRISLLCSSILMGIPFMSDSVWVWLLCLAILLWFTLFNKKVSQRVLGLLQISLAVIAIGFSSYGVILIRSVADTPMNENSPNNALSLKKYLNREQYGDRPLLYGQTFASKVVRYESKKKVISAAPKSNPNDPDRYIELYMEEKPVYTNQTLFPRAYSSDPNHIASYNSWMGRSEGDLSQPTLVENLKFFFGYQVNYMYWRYFAWNFIGRQNDLYGDGSNIRGGVSTGLPFIDNLVLGSGDDLPDEITNNKGHNVYYLLPFILGILGIVFQLMRGARGVQSFWVVFFLFFMTGLAIVMYINQTPGQPRERDYAYAGSFYAFAIWIGMGIAGLYYLLQRLKLSSMVSAAIGAVVAVLIPLQMAGQNWDDHDRSGRTVASDFGYNFLIGCQPNAIIFDFGDNDTFPLWYAQEIEGVRPDVLVANLSFLGGEWYVDQMQQQLYDAPPMPHRYMTPDFYYKNPLSFVQEGALLPLDKALEFAVQSPGYGQSVLPSHQLLLPLDRAMLAKRYPLLGDSLPGEMLIDLSGSRIVGRDKLAILDLLGANDWQRPLYWARSTPINAFANLPNYLTADGMTWRLNPISVVGTPYEEDVEHEYDLVMNKYRWFGASDPNIYFDENIRNTISGYYRGMLFPSLANALLAKGDKKRACEVLEKCFKEINPKAVPYSRNELMLADVCYKAGLTQRGDEIVSDVMAKYMRKSRWLMNLAMGGSRLQKMFFRHYRDGVVDETFSVARLALQVARSHGSKVVDHEANTLMGFIQMIYGEESARGFDQDGAAQPTPQPTDSVLPQEDVDGNTP</sequence>
<proteinExistence type="predicted"/>
<feature type="transmembrane region" description="Helical" evidence="2">
    <location>
        <begin position="311"/>
        <end position="337"/>
    </location>
</feature>
<feature type="transmembrane region" description="Helical" evidence="2">
    <location>
        <begin position="555"/>
        <end position="573"/>
    </location>
</feature>
<dbReference type="PANTHER" id="PTHR16214">
    <property type="entry name" value="TRANSMEMBRANE PROTEIN 260"/>
    <property type="match status" value="1"/>
</dbReference>
<dbReference type="EMBL" id="ACNN01000011">
    <property type="protein sequence ID" value="EEN83342.1"/>
    <property type="molecule type" value="Genomic_DNA"/>
</dbReference>
<reference evidence="3 4" key="1">
    <citation type="submission" date="2009-04" db="EMBL/GenBank/DDBJ databases">
        <authorList>
            <person name="Sebastian Y."/>
            <person name="Madupu R."/>
            <person name="Durkin A.S."/>
            <person name="Torralba M."/>
            <person name="Methe B."/>
            <person name="Sutton G.G."/>
            <person name="Strausberg R.L."/>
            <person name="Nelson K.E."/>
        </authorList>
    </citation>
    <scope>NUCLEOTIDE SEQUENCE [LARGE SCALE GENOMIC DNA]</scope>
    <source>
        <strain evidence="4">ATCC 35406 / BCRC 14492 / JCM 8526 / NCTC 13058 / HG 370</strain>
    </source>
</reference>
<dbReference type="GeneID" id="93365047"/>
<feature type="transmembrane region" description="Helical" evidence="2">
    <location>
        <begin position="50"/>
        <end position="66"/>
    </location>
</feature>
<keyword evidence="2" id="KW-0812">Transmembrane</keyword>
<dbReference type="InterPro" id="IPR021280">
    <property type="entry name" value="TMEM260-like"/>
</dbReference>
<feature type="transmembrane region" description="Helical" evidence="2">
    <location>
        <begin position="12"/>
        <end position="30"/>
    </location>
</feature>
<keyword evidence="2" id="KW-0472">Membrane</keyword>
<evidence type="ECO:0008006" key="5">
    <source>
        <dbReference type="Google" id="ProtNLM"/>
    </source>
</evidence>
<evidence type="ECO:0000313" key="3">
    <source>
        <dbReference type="EMBL" id="EEN83342.1"/>
    </source>
</evidence>
<feature type="transmembrane region" description="Helical" evidence="2">
    <location>
        <begin position="188"/>
        <end position="218"/>
    </location>
</feature>
<dbReference type="eggNOG" id="COG1287">
    <property type="taxonomic scope" value="Bacteria"/>
</dbReference>
<gene>
    <name evidence="3" type="ORF">POREN0001_1420</name>
</gene>
<feature type="transmembrane region" description="Helical" evidence="2">
    <location>
        <begin position="127"/>
        <end position="146"/>
    </location>
</feature>
<feature type="transmembrane region" description="Helical" evidence="2">
    <location>
        <begin position="579"/>
        <end position="600"/>
    </location>
</feature>
<dbReference type="STRING" id="553175.POREN0001_1420"/>
<dbReference type="RefSeq" id="WP_004332704.1">
    <property type="nucleotide sequence ID" value="NZ_ACNN01000011.1"/>
</dbReference>
<evidence type="ECO:0000313" key="4">
    <source>
        <dbReference type="Proteomes" id="UP000004295"/>
    </source>
</evidence>